<comment type="caution">
    <text evidence="5">The sequence shown here is derived from an EMBL/GenBank/DDBJ whole genome shotgun (WGS) entry which is preliminary data.</text>
</comment>
<dbReference type="InterPro" id="IPR036354">
    <property type="entry name" value="Prot_inh_pot1_sf"/>
</dbReference>
<dbReference type="Gramene" id="PHT70597">
    <property type="protein sequence ID" value="PHT70597"/>
    <property type="gene ID" value="T459_25701"/>
</dbReference>
<keyword evidence="2" id="KW-0646">Protease inhibitor</keyword>
<dbReference type="Pfam" id="PF00280">
    <property type="entry name" value="potato_inhibit"/>
    <property type="match status" value="1"/>
</dbReference>
<gene>
    <name evidence="5" type="ORF">T459_25701</name>
</gene>
<name>A0A2G2YLH1_CAPAN</name>
<feature type="domain" description="AB hydrolase-1" evidence="4">
    <location>
        <begin position="68"/>
        <end position="145"/>
    </location>
</feature>
<reference evidence="5 6" key="1">
    <citation type="journal article" date="2014" name="Nat. Genet.">
        <title>Genome sequence of the hot pepper provides insights into the evolution of pungency in Capsicum species.</title>
        <authorList>
            <person name="Kim S."/>
            <person name="Park M."/>
            <person name="Yeom S.I."/>
            <person name="Kim Y.M."/>
            <person name="Lee J.M."/>
            <person name="Lee H.A."/>
            <person name="Seo E."/>
            <person name="Choi J."/>
            <person name="Cheong K."/>
            <person name="Kim K.T."/>
            <person name="Jung K."/>
            <person name="Lee G.W."/>
            <person name="Oh S.K."/>
            <person name="Bae C."/>
            <person name="Kim S.B."/>
            <person name="Lee H.Y."/>
            <person name="Kim S.Y."/>
            <person name="Kim M.S."/>
            <person name="Kang B.C."/>
            <person name="Jo Y.D."/>
            <person name="Yang H.B."/>
            <person name="Jeong H.J."/>
            <person name="Kang W.H."/>
            <person name="Kwon J.K."/>
            <person name="Shin C."/>
            <person name="Lim J.Y."/>
            <person name="Park J.H."/>
            <person name="Huh J.H."/>
            <person name="Kim J.S."/>
            <person name="Kim B.D."/>
            <person name="Cohen O."/>
            <person name="Paran I."/>
            <person name="Suh M.C."/>
            <person name="Lee S.B."/>
            <person name="Kim Y.K."/>
            <person name="Shin Y."/>
            <person name="Noh S.J."/>
            <person name="Park J."/>
            <person name="Seo Y.S."/>
            <person name="Kwon S.Y."/>
            <person name="Kim H.A."/>
            <person name="Park J.M."/>
            <person name="Kim H.J."/>
            <person name="Choi S.B."/>
            <person name="Bosland P.W."/>
            <person name="Reeves G."/>
            <person name="Jo S.H."/>
            <person name="Lee B.W."/>
            <person name="Cho H.T."/>
            <person name="Choi H.S."/>
            <person name="Lee M.S."/>
            <person name="Yu Y."/>
            <person name="Do Choi Y."/>
            <person name="Park B.S."/>
            <person name="van Deynze A."/>
            <person name="Ashrafi H."/>
            <person name="Hill T."/>
            <person name="Kim W.T."/>
            <person name="Pai H.S."/>
            <person name="Ahn H.K."/>
            <person name="Yeam I."/>
            <person name="Giovannoni J.J."/>
            <person name="Rose J.K."/>
            <person name="Sorensen I."/>
            <person name="Lee S.J."/>
            <person name="Kim R.W."/>
            <person name="Choi I.Y."/>
            <person name="Choi B.S."/>
            <person name="Lim J.S."/>
            <person name="Lee Y.H."/>
            <person name="Choi D."/>
        </authorList>
    </citation>
    <scope>NUCLEOTIDE SEQUENCE [LARGE SCALE GENOMIC DNA]</scope>
    <source>
        <strain evidence="6">cv. CM334</strain>
    </source>
</reference>
<organism evidence="5 6">
    <name type="scientific">Capsicum annuum</name>
    <name type="common">Capsicum pepper</name>
    <dbReference type="NCBI Taxonomy" id="4072"/>
    <lineage>
        <taxon>Eukaryota</taxon>
        <taxon>Viridiplantae</taxon>
        <taxon>Streptophyta</taxon>
        <taxon>Embryophyta</taxon>
        <taxon>Tracheophyta</taxon>
        <taxon>Spermatophyta</taxon>
        <taxon>Magnoliopsida</taxon>
        <taxon>eudicotyledons</taxon>
        <taxon>Gunneridae</taxon>
        <taxon>Pentapetalae</taxon>
        <taxon>asterids</taxon>
        <taxon>lamiids</taxon>
        <taxon>Solanales</taxon>
        <taxon>Solanaceae</taxon>
        <taxon>Solanoideae</taxon>
        <taxon>Capsiceae</taxon>
        <taxon>Capsicum</taxon>
    </lineage>
</organism>
<evidence type="ECO:0000256" key="3">
    <source>
        <dbReference type="ARBA" id="ARBA00022900"/>
    </source>
</evidence>
<dbReference type="InterPro" id="IPR000073">
    <property type="entry name" value="AB_hydrolase_1"/>
</dbReference>
<dbReference type="Proteomes" id="UP000222542">
    <property type="component" value="Unassembled WGS sequence"/>
</dbReference>
<dbReference type="AlphaFoldDB" id="A0A2G2YLH1"/>
<dbReference type="PRINTS" id="PR00292">
    <property type="entry name" value="POTATOINHBTR"/>
</dbReference>
<dbReference type="GO" id="GO:0004867">
    <property type="term" value="F:serine-type endopeptidase inhibitor activity"/>
    <property type="evidence" value="ECO:0007669"/>
    <property type="project" value="UniProtKB-KW"/>
</dbReference>
<dbReference type="Gene3D" id="3.30.10.10">
    <property type="entry name" value="Trypsin Inhibitor V, subunit A"/>
    <property type="match status" value="1"/>
</dbReference>
<dbReference type="PANTHER" id="PTHR10992:SF1023">
    <property type="entry name" value="METHYLESTERASE 11, CHLOROPLASTIC ISOFORM X1"/>
    <property type="match status" value="1"/>
</dbReference>
<proteinExistence type="inferred from homology"/>
<dbReference type="EMBL" id="AYRZ02000010">
    <property type="protein sequence ID" value="PHT70597.1"/>
    <property type="molecule type" value="Genomic_DNA"/>
</dbReference>
<dbReference type="GO" id="GO:0009611">
    <property type="term" value="P:response to wounding"/>
    <property type="evidence" value="ECO:0007669"/>
    <property type="project" value="InterPro"/>
</dbReference>
<comment type="similarity">
    <text evidence="1">Belongs to the protease inhibitor I13 (potato type I serine protease inhibitor) family.</text>
</comment>
<evidence type="ECO:0000256" key="2">
    <source>
        <dbReference type="ARBA" id="ARBA00022690"/>
    </source>
</evidence>
<dbReference type="Gene3D" id="3.40.50.1820">
    <property type="entry name" value="alpha/beta hydrolase"/>
    <property type="match status" value="1"/>
</dbReference>
<evidence type="ECO:0000259" key="4">
    <source>
        <dbReference type="Pfam" id="PF12697"/>
    </source>
</evidence>
<dbReference type="SUPFAM" id="SSF54654">
    <property type="entry name" value="CI-2 family of serine protease inhibitors"/>
    <property type="match status" value="1"/>
</dbReference>
<dbReference type="InterPro" id="IPR045889">
    <property type="entry name" value="MES/HNL"/>
</dbReference>
<dbReference type="SUPFAM" id="SSF53474">
    <property type="entry name" value="alpha/beta-Hydrolases"/>
    <property type="match status" value="1"/>
</dbReference>
<keyword evidence="6" id="KW-1185">Reference proteome</keyword>
<evidence type="ECO:0000256" key="1">
    <source>
        <dbReference type="ARBA" id="ARBA00008210"/>
    </source>
</evidence>
<reference evidence="5 6" key="2">
    <citation type="journal article" date="2017" name="Genome Biol.">
        <title>New reference genome sequences of hot pepper reveal the massive evolution of plant disease-resistance genes by retroduplication.</title>
        <authorList>
            <person name="Kim S."/>
            <person name="Park J."/>
            <person name="Yeom S.I."/>
            <person name="Kim Y.M."/>
            <person name="Seo E."/>
            <person name="Kim K.T."/>
            <person name="Kim M.S."/>
            <person name="Lee J.M."/>
            <person name="Cheong K."/>
            <person name="Shin H.S."/>
            <person name="Kim S.B."/>
            <person name="Han K."/>
            <person name="Lee J."/>
            <person name="Park M."/>
            <person name="Lee H.A."/>
            <person name="Lee H.Y."/>
            <person name="Lee Y."/>
            <person name="Oh S."/>
            <person name="Lee J.H."/>
            <person name="Choi E."/>
            <person name="Choi E."/>
            <person name="Lee S.E."/>
            <person name="Jeon J."/>
            <person name="Kim H."/>
            <person name="Choi G."/>
            <person name="Song H."/>
            <person name="Lee J."/>
            <person name="Lee S.C."/>
            <person name="Kwon J.K."/>
            <person name="Lee H.Y."/>
            <person name="Koo N."/>
            <person name="Hong Y."/>
            <person name="Kim R.W."/>
            <person name="Kang W.H."/>
            <person name="Huh J.H."/>
            <person name="Kang B.C."/>
            <person name="Yang T.J."/>
            <person name="Lee Y.H."/>
            <person name="Bennetzen J.L."/>
            <person name="Choi D."/>
        </authorList>
    </citation>
    <scope>NUCLEOTIDE SEQUENCE [LARGE SCALE GENOMIC DNA]</scope>
    <source>
        <strain evidence="6">cv. CM334</strain>
    </source>
</reference>
<evidence type="ECO:0000313" key="6">
    <source>
        <dbReference type="Proteomes" id="UP000222542"/>
    </source>
</evidence>
<dbReference type="InterPro" id="IPR029058">
    <property type="entry name" value="AB_hydrolase_fold"/>
</dbReference>
<keyword evidence="3" id="KW-0722">Serine protease inhibitor</keyword>
<dbReference type="InterPro" id="IPR000864">
    <property type="entry name" value="Prot_inh_pot1"/>
</dbReference>
<accession>A0A2G2YLH1</accession>
<protein>
    <recommendedName>
        <fullName evidence="4">AB hydrolase-1 domain-containing protein</fullName>
    </recommendedName>
</protein>
<evidence type="ECO:0000313" key="5">
    <source>
        <dbReference type="EMBL" id="PHT70597.1"/>
    </source>
</evidence>
<dbReference type="PROSITE" id="PS00285">
    <property type="entry name" value="POTATO_INHIBITOR"/>
    <property type="match status" value="1"/>
</dbReference>
<dbReference type="Pfam" id="PF12697">
    <property type="entry name" value="Abhydrolase_6"/>
    <property type="match status" value="1"/>
</dbReference>
<dbReference type="GO" id="GO:0016787">
    <property type="term" value="F:hydrolase activity"/>
    <property type="evidence" value="ECO:0007669"/>
    <property type="project" value="UniProtKB-ARBA"/>
</dbReference>
<sequence>MAQSGCPGVKKDAWPELLGVPAKLARETIQKENRRLTNVPNVLNGSPVTLDLRCDRGTKLESLEIKHFVLVHGGSFGAWCWYETTTLLKETGYQVDAVDLTGSGAHYFDFNNIITFSKYVKPLTNFIENLPDGRKVILVGHDIGGNCVS</sequence>
<dbReference type="PANTHER" id="PTHR10992">
    <property type="entry name" value="METHYLESTERASE FAMILY MEMBER"/>
    <property type="match status" value="1"/>
</dbReference>